<keyword evidence="3" id="KW-1185">Reference proteome</keyword>
<reference evidence="2 3" key="1">
    <citation type="submission" date="2017-10" db="EMBL/GenBank/DDBJ databases">
        <title>Paenichitinophaga pekingensis gen. nov., sp. nov., isolated from activated sludge.</title>
        <authorList>
            <person name="Jin D."/>
            <person name="Kong X."/>
            <person name="Deng Y."/>
            <person name="Bai Z."/>
        </authorList>
    </citation>
    <scope>NUCLEOTIDE SEQUENCE [LARGE SCALE GENOMIC DNA]</scope>
    <source>
        <strain evidence="2 3">13</strain>
    </source>
</reference>
<dbReference type="EMBL" id="CP023777">
    <property type="protein sequence ID" value="ATL46495.1"/>
    <property type="molecule type" value="Genomic_DNA"/>
</dbReference>
<proteinExistence type="predicted"/>
<organism evidence="2 3">
    <name type="scientific">Chitinophaga caeni</name>
    <dbReference type="NCBI Taxonomy" id="2029983"/>
    <lineage>
        <taxon>Bacteria</taxon>
        <taxon>Pseudomonadati</taxon>
        <taxon>Bacteroidota</taxon>
        <taxon>Chitinophagia</taxon>
        <taxon>Chitinophagales</taxon>
        <taxon>Chitinophagaceae</taxon>
        <taxon>Chitinophaga</taxon>
    </lineage>
</organism>
<protein>
    <submittedName>
        <fullName evidence="2">Uncharacterized protein</fullName>
    </submittedName>
</protein>
<dbReference type="KEGG" id="cbae:COR50_04515"/>
<evidence type="ECO:0000313" key="3">
    <source>
        <dbReference type="Proteomes" id="UP000220133"/>
    </source>
</evidence>
<dbReference type="AlphaFoldDB" id="A0A291QRF3"/>
<feature type="region of interest" description="Disordered" evidence="1">
    <location>
        <begin position="150"/>
        <end position="184"/>
    </location>
</feature>
<dbReference type="OrthoDB" id="8606671at2"/>
<dbReference type="Proteomes" id="UP000220133">
    <property type="component" value="Chromosome"/>
</dbReference>
<feature type="compositionally biased region" description="Basic and acidic residues" evidence="1">
    <location>
        <begin position="150"/>
        <end position="159"/>
    </location>
</feature>
<sequence length="184" mass="21722">MEIGKPFNQCTVDEYYQIIDNHKKYKDFNSLGLYRSLIEHEQLSLEEKIRVRDYANKTLYKTFEFLQLKDPDTYFAVSTLGDELSEVEFRQFWKDIVANQQKILSDKNIKHRNFGTYSKHDCGRADCPLNGLMIKKGSSLSWNMMKFHTDKDKSTAEKKAQHRKSERKNKQQIIRRALGDGDEI</sequence>
<gene>
    <name evidence="2" type="ORF">COR50_04515</name>
</gene>
<name>A0A291QRF3_9BACT</name>
<evidence type="ECO:0000256" key="1">
    <source>
        <dbReference type="SAM" id="MobiDB-lite"/>
    </source>
</evidence>
<dbReference type="RefSeq" id="WP_098192883.1">
    <property type="nucleotide sequence ID" value="NZ_CP023777.1"/>
</dbReference>
<evidence type="ECO:0000313" key="2">
    <source>
        <dbReference type="EMBL" id="ATL46495.1"/>
    </source>
</evidence>
<accession>A0A291QRF3</accession>